<sequence length="120" mass="12967">MTATAINPARLIEELEANEEVLLALEANGDIAELLRTIDVHFKGPQDAIENVAEDAQGLGFRFIDFGEFEDGDWAADLQVDGPVTRPALTALITRALEIELSHDVEFDGWGCAAETGPTT</sequence>
<reference evidence="2" key="1">
    <citation type="journal article" date="2014" name="Int. J. Syst. Evol. Microbiol.">
        <title>Complete genome sequence of Corynebacterium casei LMG S-19264T (=DSM 44701T), isolated from a smear-ripened cheese.</title>
        <authorList>
            <consortium name="US DOE Joint Genome Institute (JGI-PGF)"/>
            <person name="Walter F."/>
            <person name="Albersmeier A."/>
            <person name="Kalinowski J."/>
            <person name="Ruckert C."/>
        </authorList>
    </citation>
    <scope>NUCLEOTIDE SEQUENCE</scope>
    <source>
        <strain evidence="2">CGMCC 1.15519</strain>
    </source>
</reference>
<dbReference type="Proteomes" id="UP000635071">
    <property type="component" value="Unassembled WGS sequence"/>
</dbReference>
<evidence type="ECO:0000313" key="2">
    <source>
        <dbReference type="EMBL" id="GGE04739.1"/>
    </source>
</evidence>
<evidence type="ECO:0000259" key="1">
    <source>
        <dbReference type="Pfam" id="PF06877"/>
    </source>
</evidence>
<dbReference type="InterPro" id="IPR036701">
    <property type="entry name" value="RraB-like_sf"/>
</dbReference>
<name>A0A916ZN23_9SPHN</name>
<proteinExistence type="predicted"/>
<dbReference type="Pfam" id="PF06877">
    <property type="entry name" value="RraB"/>
    <property type="match status" value="1"/>
</dbReference>
<comment type="caution">
    <text evidence="2">The sequence shown here is derived from an EMBL/GenBank/DDBJ whole genome shotgun (WGS) entry which is preliminary data.</text>
</comment>
<reference evidence="2" key="2">
    <citation type="submission" date="2020-09" db="EMBL/GenBank/DDBJ databases">
        <authorList>
            <person name="Sun Q."/>
            <person name="Zhou Y."/>
        </authorList>
    </citation>
    <scope>NUCLEOTIDE SEQUENCE</scope>
    <source>
        <strain evidence="2">CGMCC 1.15519</strain>
    </source>
</reference>
<dbReference type="SUPFAM" id="SSF89946">
    <property type="entry name" value="Hypothetical protein VC0424"/>
    <property type="match status" value="1"/>
</dbReference>
<gene>
    <name evidence="2" type="ORF">GCM10011529_08860</name>
</gene>
<protein>
    <recommendedName>
        <fullName evidence="1">Regulator of ribonuclease activity B domain-containing protein</fullName>
    </recommendedName>
</protein>
<accession>A0A916ZN23</accession>
<dbReference type="RefSeq" id="WP_188761700.1">
    <property type="nucleotide sequence ID" value="NZ_BMJM01000002.1"/>
</dbReference>
<dbReference type="InterPro" id="IPR009671">
    <property type="entry name" value="RraB_dom"/>
</dbReference>
<keyword evidence="3" id="KW-1185">Reference proteome</keyword>
<dbReference type="Gene3D" id="3.30.70.970">
    <property type="entry name" value="RraB-like"/>
    <property type="match status" value="1"/>
</dbReference>
<dbReference type="EMBL" id="BMJM01000002">
    <property type="protein sequence ID" value="GGE04739.1"/>
    <property type="molecule type" value="Genomic_DNA"/>
</dbReference>
<evidence type="ECO:0000313" key="3">
    <source>
        <dbReference type="Proteomes" id="UP000635071"/>
    </source>
</evidence>
<dbReference type="AlphaFoldDB" id="A0A916ZN23"/>
<organism evidence="2 3">
    <name type="scientific">Sandarakinorhabdus glacialis</name>
    <dbReference type="NCBI Taxonomy" id="1614636"/>
    <lineage>
        <taxon>Bacteria</taxon>
        <taxon>Pseudomonadati</taxon>
        <taxon>Pseudomonadota</taxon>
        <taxon>Alphaproteobacteria</taxon>
        <taxon>Sphingomonadales</taxon>
        <taxon>Sphingosinicellaceae</taxon>
        <taxon>Sandarakinorhabdus</taxon>
    </lineage>
</organism>
<feature type="domain" description="Regulator of ribonuclease activity B" evidence="1">
    <location>
        <begin position="16"/>
        <end position="112"/>
    </location>
</feature>